<dbReference type="Gene3D" id="1.20.141.10">
    <property type="entry name" value="Chitosanase, subunit A, domain 1"/>
    <property type="match status" value="1"/>
</dbReference>
<proteinExistence type="predicted"/>
<sequence length="191" mass="21314">MANFSKLIPFIILWETGVSSAGASGDKLFELARGRGYANDPADRGGATQTGVTLATFGEWRKQHGQPMPTIKDLRSMRYSEWYDILKHKFWDRCCGDDIKSQSVAEMIVDWGWHSGTGGLQAVQRVLCVAADGVFGPQTLRAINSSKPEVLFPALRAARLRYVQAIVARNPTQKKWLNGWEKRIKSINFVG</sequence>
<dbReference type="InterPro" id="IPR018537">
    <property type="entry name" value="Peptidoglycan-bd_3"/>
</dbReference>
<organism evidence="3">
    <name type="scientific">Siphoviridae sp. ctOWj17</name>
    <dbReference type="NCBI Taxonomy" id="2826312"/>
    <lineage>
        <taxon>Viruses</taxon>
        <taxon>Duplodnaviria</taxon>
        <taxon>Heunggongvirae</taxon>
        <taxon>Uroviricota</taxon>
        <taxon>Caudoviricetes</taxon>
    </lineage>
</organism>
<evidence type="ECO:0000259" key="1">
    <source>
        <dbReference type="Pfam" id="PF05838"/>
    </source>
</evidence>
<dbReference type="InterPro" id="IPR008565">
    <property type="entry name" value="TtsA-like_GH18_dom"/>
</dbReference>
<reference evidence="3" key="1">
    <citation type="journal article" date="2021" name="Proc. Natl. Acad. Sci. U.S.A.">
        <title>A Catalog of Tens of Thousands of Viruses from Human Metagenomes Reveals Hidden Associations with Chronic Diseases.</title>
        <authorList>
            <person name="Tisza M.J."/>
            <person name="Buck C.B."/>
        </authorList>
    </citation>
    <scope>NUCLEOTIDE SEQUENCE</scope>
    <source>
        <strain evidence="3">CtOWj17</strain>
    </source>
</reference>
<evidence type="ECO:0000259" key="2">
    <source>
        <dbReference type="Pfam" id="PF09374"/>
    </source>
</evidence>
<feature type="domain" description="Peptidoglycan binding" evidence="2">
    <location>
        <begin position="120"/>
        <end position="183"/>
    </location>
</feature>
<dbReference type="InterPro" id="IPR023346">
    <property type="entry name" value="Lysozyme-like_dom_sf"/>
</dbReference>
<evidence type="ECO:0000313" key="3">
    <source>
        <dbReference type="EMBL" id="DAE21914.1"/>
    </source>
</evidence>
<accession>A0A8S5QSH4</accession>
<dbReference type="Pfam" id="PF05838">
    <property type="entry name" value="Glyco_hydro_108"/>
    <property type="match status" value="1"/>
</dbReference>
<protein>
    <submittedName>
        <fullName evidence="3">Lysozyme</fullName>
    </submittedName>
</protein>
<dbReference type="Pfam" id="PF09374">
    <property type="entry name" value="PG_binding_3"/>
    <property type="match status" value="1"/>
</dbReference>
<dbReference type="EMBL" id="BK015721">
    <property type="protein sequence ID" value="DAE21914.1"/>
    <property type="molecule type" value="Genomic_DNA"/>
</dbReference>
<feature type="domain" description="TtsA-like Glycoside hydrolase family 108" evidence="1">
    <location>
        <begin position="36"/>
        <end position="116"/>
    </location>
</feature>
<dbReference type="SUPFAM" id="SSF53955">
    <property type="entry name" value="Lysozyme-like"/>
    <property type="match status" value="1"/>
</dbReference>
<name>A0A8S5QSH4_9CAUD</name>